<dbReference type="AlphaFoldDB" id="A0A099KY76"/>
<dbReference type="EMBL" id="JQEC01000016">
    <property type="protein sequence ID" value="KGJ94842.1"/>
    <property type="molecule type" value="Genomic_DNA"/>
</dbReference>
<keyword evidence="2 4" id="KW-0503">Monooxygenase</keyword>
<protein>
    <submittedName>
        <fullName evidence="4">Monooxygenase FAD-binding protein</fullName>
    </submittedName>
</protein>
<comment type="caution">
    <text evidence="4">The sequence shown here is derived from an EMBL/GenBank/DDBJ whole genome shotgun (WGS) entry which is preliminary data.</text>
</comment>
<reference evidence="4 5" key="1">
    <citation type="submission" date="2014-08" db="EMBL/GenBank/DDBJ databases">
        <title>Genomic and Phenotypic Diversity of Colwellia psychrerythraea strains from Disparate Marine Basins.</title>
        <authorList>
            <person name="Techtmann S.M."/>
            <person name="Stelling S.C."/>
            <person name="Utturkar S.M."/>
            <person name="Alshibli N."/>
            <person name="Harris A."/>
            <person name="Brown S.D."/>
            <person name="Hazen T.C."/>
        </authorList>
    </citation>
    <scope>NUCLEOTIDE SEQUENCE [LARGE SCALE GENOMIC DNA]</scope>
    <source>
        <strain evidence="4 5">GAB14E</strain>
    </source>
</reference>
<dbReference type="InterPro" id="IPR036188">
    <property type="entry name" value="FAD/NAD-bd_sf"/>
</dbReference>
<organism evidence="4 5">
    <name type="scientific">Colwellia psychrerythraea</name>
    <name type="common">Vibrio psychroerythus</name>
    <dbReference type="NCBI Taxonomy" id="28229"/>
    <lineage>
        <taxon>Bacteria</taxon>
        <taxon>Pseudomonadati</taxon>
        <taxon>Pseudomonadota</taxon>
        <taxon>Gammaproteobacteria</taxon>
        <taxon>Alteromonadales</taxon>
        <taxon>Colwelliaceae</taxon>
        <taxon>Colwellia</taxon>
    </lineage>
</organism>
<dbReference type="Pfam" id="PF01494">
    <property type="entry name" value="FAD_binding_3"/>
    <property type="match status" value="1"/>
</dbReference>
<dbReference type="InterPro" id="IPR050493">
    <property type="entry name" value="FAD-dep_Monooxygenase_BioMet"/>
</dbReference>
<sequence length="379" mass="42002">MKVLIVGAGIAGLSMARLLEKQENIDYTIIEKKSSMSTLGAGIALPFNALRALKKIGVFDAVMTQAHQVKEILYTKSNGKVLGQADLTHAPFENDHFVALQRTELQNILSEGLVDKIHFSTELSAVNNHSEGVSVKSSNAQISGDYDLVIAADGINSTLRAQQYTEKTTLYNHNLTGWRFIVKAPNHQLQPTYMLGNTDMFMAYPLSKDELYCYAHIHQENKSHTLTGDAKIDIKNIFSGYAEPAKSIVEAIDEQKIITGELKSVTEARFYKDRIVFIGDAANACSPLLQQGAAAAFEDVIALTKALKDGKVNLEQYKKARQSRIDWIINFSDKPLATVKNMDKAMVRIIRNTVIRVLGPMNVFGWKKLATNPDLANKE</sequence>
<evidence type="ECO:0000256" key="1">
    <source>
        <dbReference type="ARBA" id="ARBA00023002"/>
    </source>
</evidence>
<accession>A0A099KY76</accession>
<evidence type="ECO:0000259" key="3">
    <source>
        <dbReference type="Pfam" id="PF01494"/>
    </source>
</evidence>
<dbReference type="PATRIC" id="fig|28229.3.peg.1692"/>
<dbReference type="OrthoDB" id="9782160at2"/>
<gene>
    <name evidence="4" type="ORF">GAB14E_2076</name>
</gene>
<evidence type="ECO:0000313" key="4">
    <source>
        <dbReference type="EMBL" id="KGJ94842.1"/>
    </source>
</evidence>
<dbReference type="PANTHER" id="PTHR13789">
    <property type="entry name" value="MONOOXYGENASE"/>
    <property type="match status" value="1"/>
</dbReference>
<keyword evidence="1" id="KW-0560">Oxidoreductase</keyword>
<feature type="domain" description="FAD-binding" evidence="3">
    <location>
        <begin position="2"/>
        <end position="308"/>
    </location>
</feature>
<dbReference type="PRINTS" id="PR00420">
    <property type="entry name" value="RNGMNOXGNASE"/>
</dbReference>
<dbReference type="SUPFAM" id="SSF51905">
    <property type="entry name" value="FAD/NAD(P)-binding domain"/>
    <property type="match status" value="1"/>
</dbReference>
<name>A0A099KY76_COLPS</name>
<dbReference type="Proteomes" id="UP000029868">
    <property type="component" value="Unassembled WGS sequence"/>
</dbReference>
<dbReference type="GO" id="GO:0071949">
    <property type="term" value="F:FAD binding"/>
    <property type="evidence" value="ECO:0007669"/>
    <property type="project" value="InterPro"/>
</dbReference>
<proteinExistence type="predicted"/>
<dbReference type="PANTHER" id="PTHR13789:SF309">
    <property type="entry name" value="PUTATIVE (AFU_ORTHOLOGUE AFUA_6G14510)-RELATED"/>
    <property type="match status" value="1"/>
</dbReference>
<evidence type="ECO:0000256" key="2">
    <source>
        <dbReference type="ARBA" id="ARBA00023033"/>
    </source>
</evidence>
<dbReference type="GO" id="GO:0004497">
    <property type="term" value="F:monooxygenase activity"/>
    <property type="evidence" value="ECO:0007669"/>
    <property type="project" value="UniProtKB-KW"/>
</dbReference>
<dbReference type="Gene3D" id="3.50.50.60">
    <property type="entry name" value="FAD/NAD(P)-binding domain"/>
    <property type="match status" value="1"/>
</dbReference>
<dbReference type="InterPro" id="IPR002938">
    <property type="entry name" value="FAD-bd"/>
</dbReference>
<dbReference type="RefSeq" id="WP_033081760.1">
    <property type="nucleotide sequence ID" value="NZ_JQEC01000016.1"/>
</dbReference>
<evidence type="ECO:0000313" key="5">
    <source>
        <dbReference type="Proteomes" id="UP000029868"/>
    </source>
</evidence>